<organism evidence="2 3">
    <name type="scientific">Methylophaga aminisulfidivorans MP</name>
    <dbReference type="NCBI Taxonomy" id="1026882"/>
    <lineage>
        <taxon>Bacteria</taxon>
        <taxon>Pseudomonadati</taxon>
        <taxon>Pseudomonadota</taxon>
        <taxon>Gammaproteobacteria</taxon>
        <taxon>Thiotrichales</taxon>
        <taxon>Piscirickettsiaceae</taxon>
        <taxon>Methylophaga</taxon>
    </lineage>
</organism>
<keyword evidence="3" id="KW-1185">Reference proteome</keyword>
<gene>
    <name evidence="2" type="ORF">MAMP_00454</name>
</gene>
<reference evidence="2 3" key="1">
    <citation type="journal article" date="2011" name="J. Bacteriol.">
        <title>Draft genome sequence of Methylophaga aminisulfidivorans MP T.</title>
        <authorList>
            <person name="Han G.H."/>
            <person name="Kim W."/>
            <person name="Chun J."/>
            <person name="Kim S.W."/>
        </authorList>
    </citation>
    <scope>NUCLEOTIDE SEQUENCE [LARGE SCALE GENOMIC DNA]</scope>
    <source>
        <strain evidence="3">MP(T)</strain>
    </source>
</reference>
<protein>
    <submittedName>
        <fullName evidence="2">Uncharacterized protein</fullName>
    </submittedName>
</protein>
<dbReference type="AlphaFoldDB" id="F5T0Z1"/>
<evidence type="ECO:0000313" key="2">
    <source>
        <dbReference type="EMBL" id="EGL53990.1"/>
    </source>
</evidence>
<evidence type="ECO:0000256" key="1">
    <source>
        <dbReference type="SAM" id="MobiDB-lite"/>
    </source>
</evidence>
<dbReference type="Proteomes" id="UP000003544">
    <property type="component" value="Unassembled WGS sequence"/>
</dbReference>
<dbReference type="STRING" id="1026882.MAMP_00454"/>
<dbReference type="EMBL" id="AFIG01000002">
    <property type="protein sequence ID" value="EGL53990.1"/>
    <property type="molecule type" value="Genomic_DNA"/>
</dbReference>
<feature type="region of interest" description="Disordered" evidence="1">
    <location>
        <begin position="73"/>
        <end position="97"/>
    </location>
</feature>
<feature type="region of interest" description="Disordered" evidence="1">
    <location>
        <begin position="1"/>
        <end position="40"/>
    </location>
</feature>
<name>F5T0Z1_9GAMM</name>
<comment type="caution">
    <text evidence="2">The sequence shown here is derived from an EMBL/GenBank/DDBJ whole genome shotgun (WGS) entry which is preliminary data.</text>
</comment>
<sequence length="97" mass="10436">MQSGIALAEIHNIIPDSSPEHTHPHQDTDASSDALSDTQQAPFDDCSGCCHNHCSHFIALSFVNESFINALSNSSPTWENAPSITSSPSSQYRPPKA</sequence>
<evidence type="ECO:0000313" key="3">
    <source>
        <dbReference type="Proteomes" id="UP000003544"/>
    </source>
</evidence>
<proteinExistence type="predicted"/>
<feature type="compositionally biased region" description="Basic and acidic residues" evidence="1">
    <location>
        <begin position="18"/>
        <end position="28"/>
    </location>
</feature>
<accession>F5T0Z1</accession>
<feature type="compositionally biased region" description="Low complexity" evidence="1">
    <location>
        <begin position="29"/>
        <end position="40"/>
    </location>
</feature>